<keyword evidence="2" id="KW-1185">Reference proteome</keyword>
<dbReference type="Proteomes" id="UP001732700">
    <property type="component" value="Chromosome 5D"/>
</dbReference>
<name>A0ACD5YMW6_AVESA</name>
<accession>A0ACD5YMW6</accession>
<reference evidence="1" key="2">
    <citation type="submission" date="2025-09" db="UniProtKB">
        <authorList>
            <consortium name="EnsemblPlants"/>
        </authorList>
    </citation>
    <scope>IDENTIFICATION</scope>
</reference>
<evidence type="ECO:0000313" key="2">
    <source>
        <dbReference type="Proteomes" id="UP001732700"/>
    </source>
</evidence>
<organism evidence="1 2">
    <name type="scientific">Avena sativa</name>
    <name type="common">Oat</name>
    <dbReference type="NCBI Taxonomy" id="4498"/>
    <lineage>
        <taxon>Eukaryota</taxon>
        <taxon>Viridiplantae</taxon>
        <taxon>Streptophyta</taxon>
        <taxon>Embryophyta</taxon>
        <taxon>Tracheophyta</taxon>
        <taxon>Spermatophyta</taxon>
        <taxon>Magnoliopsida</taxon>
        <taxon>Liliopsida</taxon>
        <taxon>Poales</taxon>
        <taxon>Poaceae</taxon>
        <taxon>BOP clade</taxon>
        <taxon>Pooideae</taxon>
        <taxon>Poodae</taxon>
        <taxon>Poeae</taxon>
        <taxon>Poeae Chloroplast Group 1 (Aveneae type)</taxon>
        <taxon>Aveninae</taxon>
        <taxon>Avena</taxon>
    </lineage>
</organism>
<sequence>MGTGRRRKLDGDDSDEEYVAEEDLCVSSAAEEDGDAEYEVDEEEEEETPRPVKGARKRKSNPAARRPRKRSYEVEDEDYSEESGDYQEDLDDEEEEEPPRLNSKTECGGRSQPPVSQRSNRRHEEEDADFDPELDEGEEDRDMDFDPELEGDDEEFEDEEEEEFDVSHARKVPRIQNTVRRIPASKRRCGKKKKKNSSSSSKVSKRKVRSAKKRKAAPATRRRKREHYEDDDDFIVEEDQVKVNRNSRKKARFGRQVELDRPVPVAEADIWPAIDSDTSDFEFGTSDEEHENVVTPVVEPVRVAVRKGRKKKASGSSSDSEFHVLDEELRDVRDQEVKKRTFVLQSSSDSEFHVSETELGTSRETERKKSVFDSGSSSDSDFNVSDKESGHVRKDAKQKKNRVFVSNSSSDSEFNGSDKEMGHVRKEAKKKKNSVFVSGSSSEAEIHVSDEELGHVREEEAKRKKRVFVSGSCSDSEFHGSDKDFREVKPLEAQPMLPVSVRRISFTRNGEDKGKEKKEVVDAGKHMCGICLSDDQTMTLQGMLDCCSHYFCFACIMEWSKVESRCPLCKRRFTTITKSSKVDLGSELKKAVIRVEERDQVYQPTEEEIRRWLDPYENLVCIECNQGGEDSLMLLCDICDSSAHTYCVGLGREVPEGNWYCGGCRLGAEGTSYPRSLSNSNSAQLAATAPIGTFERSPSINPWQTFQGFDLNALPREVSRQNHPTESRASTASVSTSSGGRLATLSRRRGWIRILLDRQRPAVSLDLGHNGVQNSDYVPRAELDHMNFFASSESNSLQHGGYLSRIEPSRRNLHAPSEANTSQLLLDDIRDQHYFSPSVQTQRNSTPCISVDGNNFQQTESVQHMCSISPH</sequence>
<evidence type="ECO:0000313" key="1">
    <source>
        <dbReference type="EnsemblPlants" id="AVESA.00010b.r2.5DG1003180.2.CDS"/>
    </source>
</evidence>
<proteinExistence type="predicted"/>
<protein>
    <submittedName>
        <fullName evidence="1">Uncharacterized protein</fullName>
    </submittedName>
</protein>
<dbReference type="EnsemblPlants" id="AVESA.00010b.r2.5DG1003180.2">
    <property type="protein sequence ID" value="AVESA.00010b.r2.5DG1003180.2.CDS"/>
    <property type="gene ID" value="AVESA.00010b.r2.5DG1003180"/>
</dbReference>
<reference evidence="1" key="1">
    <citation type="submission" date="2021-05" db="EMBL/GenBank/DDBJ databases">
        <authorList>
            <person name="Scholz U."/>
            <person name="Mascher M."/>
            <person name="Fiebig A."/>
        </authorList>
    </citation>
    <scope>NUCLEOTIDE SEQUENCE [LARGE SCALE GENOMIC DNA]</scope>
</reference>